<dbReference type="InterPro" id="IPR036865">
    <property type="entry name" value="CRAL-TRIO_dom_sf"/>
</dbReference>
<organism evidence="2 3">
    <name type="scientific">Galleria mellonella</name>
    <name type="common">Greater wax moth</name>
    <dbReference type="NCBI Taxonomy" id="7137"/>
    <lineage>
        <taxon>Eukaryota</taxon>
        <taxon>Metazoa</taxon>
        <taxon>Ecdysozoa</taxon>
        <taxon>Arthropoda</taxon>
        <taxon>Hexapoda</taxon>
        <taxon>Insecta</taxon>
        <taxon>Pterygota</taxon>
        <taxon>Neoptera</taxon>
        <taxon>Endopterygota</taxon>
        <taxon>Lepidoptera</taxon>
        <taxon>Glossata</taxon>
        <taxon>Ditrysia</taxon>
        <taxon>Pyraloidea</taxon>
        <taxon>Pyralidae</taxon>
        <taxon>Galleriinae</taxon>
        <taxon>Galleria</taxon>
    </lineage>
</organism>
<dbReference type="Proteomes" id="UP001652740">
    <property type="component" value="Unplaced"/>
</dbReference>
<sequence length="281" mass="32895">MPQEVNDQDIVSIKEWIAKENYLPRDLDDIMLRKFLHSCYGSLERTKKCIEKFCTTRALLSELYTSRDPTSSKMASSFSITNVTTYKAEDNEILIHQLNDPLLEKFSFYDVLKSFTIQADYWLRDYDFFPSGHIIVLDIKDYTLKIIPKVNIMYFRDFLIFLLEAMPVRVKQVHVVNCPSYYDKLYALVKSALPSEICDIIKFHSNVESLQQRIGKKFLPAEYGGEAQSMKEQNQEWITKILKDRKMFLNDNLWKADLKRKPKSNSIENSMSGSFKTLSID</sequence>
<dbReference type="GO" id="GO:1902936">
    <property type="term" value="F:phosphatidylinositol bisphosphate binding"/>
    <property type="evidence" value="ECO:0007669"/>
    <property type="project" value="TreeGrafter"/>
</dbReference>
<evidence type="ECO:0000313" key="3">
    <source>
        <dbReference type="RefSeq" id="XP_026749978.2"/>
    </source>
</evidence>
<dbReference type="CDD" id="cd00170">
    <property type="entry name" value="SEC14"/>
    <property type="match status" value="1"/>
</dbReference>
<dbReference type="InterPro" id="IPR001251">
    <property type="entry name" value="CRAL-TRIO_dom"/>
</dbReference>
<dbReference type="GO" id="GO:0016020">
    <property type="term" value="C:membrane"/>
    <property type="evidence" value="ECO:0007669"/>
    <property type="project" value="TreeGrafter"/>
</dbReference>
<dbReference type="AlphaFoldDB" id="A0A6J1WHT4"/>
<evidence type="ECO:0000313" key="2">
    <source>
        <dbReference type="Proteomes" id="UP001652740"/>
    </source>
</evidence>
<accession>A0A6J1WHT4</accession>
<dbReference type="RefSeq" id="XP_026749978.2">
    <property type="nucleotide sequence ID" value="XM_026894177.3"/>
</dbReference>
<dbReference type="Gene3D" id="3.40.525.10">
    <property type="entry name" value="CRAL-TRIO lipid binding domain"/>
    <property type="match status" value="1"/>
</dbReference>
<dbReference type="SUPFAM" id="SSF46938">
    <property type="entry name" value="CRAL/TRIO N-terminal domain"/>
    <property type="match status" value="1"/>
</dbReference>
<dbReference type="InterPro" id="IPR036273">
    <property type="entry name" value="CRAL/TRIO_N_dom_sf"/>
</dbReference>
<protein>
    <submittedName>
        <fullName evidence="3">Alpha-tocopherol transfer protein-like</fullName>
    </submittedName>
</protein>
<name>A0A6J1WHT4_GALME</name>
<dbReference type="SUPFAM" id="SSF52087">
    <property type="entry name" value="CRAL/TRIO domain"/>
    <property type="match status" value="1"/>
</dbReference>
<keyword evidence="2" id="KW-1185">Reference proteome</keyword>
<proteinExistence type="predicted"/>
<reference evidence="3" key="1">
    <citation type="submission" date="2025-08" db="UniProtKB">
        <authorList>
            <consortium name="RefSeq"/>
        </authorList>
    </citation>
    <scope>IDENTIFICATION</scope>
    <source>
        <tissue evidence="3">Whole larvae</tissue>
    </source>
</reference>
<dbReference type="InParanoid" id="A0A6J1WHT4"/>
<dbReference type="PANTHER" id="PTHR10174">
    <property type="entry name" value="ALPHA-TOCOPHEROL TRANSFER PROTEIN-RELATED"/>
    <property type="match status" value="1"/>
</dbReference>
<feature type="domain" description="CRAL-TRIO" evidence="1">
    <location>
        <begin position="135"/>
        <end position="231"/>
    </location>
</feature>
<evidence type="ECO:0000259" key="1">
    <source>
        <dbReference type="PROSITE" id="PS50191"/>
    </source>
</evidence>
<gene>
    <name evidence="3" type="primary">LOC113510679</name>
</gene>
<dbReference type="PROSITE" id="PS50191">
    <property type="entry name" value="CRAL_TRIO"/>
    <property type="match status" value="1"/>
</dbReference>
<dbReference type="PANTHER" id="PTHR10174:SF222">
    <property type="entry name" value="GH10083P-RELATED"/>
    <property type="match status" value="1"/>
</dbReference>
<dbReference type="Pfam" id="PF00650">
    <property type="entry name" value="CRAL_TRIO"/>
    <property type="match status" value="1"/>
</dbReference>
<dbReference type="GeneID" id="113510679"/>
<dbReference type="KEGG" id="gmw:113510679"/>